<organism evidence="2">
    <name type="scientific">marine metagenome</name>
    <dbReference type="NCBI Taxonomy" id="408172"/>
    <lineage>
        <taxon>unclassified sequences</taxon>
        <taxon>metagenomes</taxon>
        <taxon>ecological metagenomes</taxon>
    </lineage>
</organism>
<name>A0A381Y4B9_9ZZZZ</name>
<protein>
    <submittedName>
        <fullName evidence="2">Uncharacterized protein</fullName>
    </submittedName>
</protein>
<evidence type="ECO:0000313" key="2">
    <source>
        <dbReference type="EMBL" id="SVA71976.1"/>
    </source>
</evidence>
<feature type="transmembrane region" description="Helical" evidence="1">
    <location>
        <begin position="74"/>
        <end position="93"/>
    </location>
</feature>
<keyword evidence="1" id="KW-1133">Transmembrane helix</keyword>
<proteinExistence type="predicted"/>
<reference evidence="2" key="1">
    <citation type="submission" date="2018-05" db="EMBL/GenBank/DDBJ databases">
        <authorList>
            <person name="Lanie J.A."/>
            <person name="Ng W.-L."/>
            <person name="Kazmierczak K.M."/>
            <person name="Andrzejewski T.M."/>
            <person name="Davidsen T.M."/>
            <person name="Wayne K.J."/>
            <person name="Tettelin H."/>
            <person name="Glass J.I."/>
            <person name="Rusch D."/>
            <person name="Podicherti R."/>
            <person name="Tsui H.-C.T."/>
            <person name="Winkler M.E."/>
        </authorList>
    </citation>
    <scope>NUCLEOTIDE SEQUENCE</scope>
</reference>
<gene>
    <name evidence="2" type="ORF">METZ01_LOCUS124830</name>
</gene>
<accession>A0A381Y4B9</accession>
<feature type="transmembrane region" description="Helical" evidence="1">
    <location>
        <begin position="12"/>
        <end position="30"/>
    </location>
</feature>
<dbReference type="EMBL" id="UINC01017381">
    <property type="protein sequence ID" value="SVA71976.1"/>
    <property type="molecule type" value="Genomic_DNA"/>
</dbReference>
<keyword evidence="1" id="KW-0812">Transmembrane</keyword>
<evidence type="ECO:0000256" key="1">
    <source>
        <dbReference type="SAM" id="Phobius"/>
    </source>
</evidence>
<keyword evidence="1" id="KW-0472">Membrane</keyword>
<dbReference type="AlphaFoldDB" id="A0A381Y4B9"/>
<sequence>MSAFRSVIRQLGFGGSIGLAGVVLSLVLLLTPVDSGWADPCGSILVPAKVWMSDGTELVHRNTPPCQDARMERLPWAVAVGALGLAGVGFALWPRRRPGAQ</sequence>